<protein>
    <submittedName>
        <fullName evidence="2">BON domain-containing protein</fullName>
    </submittedName>
</protein>
<dbReference type="PROSITE" id="PS50914">
    <property type="entry name" value="BON"/>
    <property type="match status" value="2"/>
</dbReference>
<reference evidence="2" key="1">
    <citation type="submission" date="2022-12" db="EMBL/GenBank/DDBJ databases">
        <title>Bacterial isolates from different developmental stages of Nematostella vectensis.</title>
        <authorList>
            <person name="Fraune S."/>
        </authorList>
    </citation>
    <scope>NUCLEOTIDE SEQUENCE</scope>
    <source>
        <strain evidence="2">G21630-S1</strain>
    </source>
</reference>
<evidence type="ECO:0000313" key="3">
    <source>
        <dbReference type="Proteomes" id="UP001069802"/>
    </source>
</evidence>
<proteinExistence type="predicted"/>
<dbReference type="RefSeq" id="WP_269423395.1">
    <property type="nucleotide sequence ID" value="NZ_JAPWGY010000003.1"/>
</dbReference>
<keyword evidence="3" id="KW-1185">Reference proteome</keyword>
<accession>A0ABT4LJH6</accession>
<gene>
    <name evidence="2" type="ORF">O4H49_10590</name>
</gene>
<evidence type="ECO:0000313" key="2">
    <source>
        <dbReference type="EMBL" id="MCZ4281226.1"/>
    </source>
</evidence>
<sequence length="217" mass="23892">MTVKGTSQPATDQRVGLNRKIITPIAFVLLGLSTLNACTPLGAAVGAGAVATTTALEERPFTKTVSDAQIKIAINDNLFQENLNIFRHVNVAVTEGKVLLTGNVQEPDHRVIAVREAWKANGVREVVNEIEVNNDAGFTDYTQDVWIATQLKSKLLFDKQITSINYNVETVNQNIYLMGIAQDQVELNRAIAHAKDIDYVKRVVSYVVLKDDPSRSE</sequence>
<evidence type="ECO:0000259" key="1">
    <source>
        <dbReference type="PROSITE" id="PS50914"/>
    </source>
</evidence>
<dbReference type="Proteomes" id="UP001069802">
    <property type="component" value="Unassembled WGS sequence"/>
</dbReference>
<dbReference type="InterPro" id="IPR014004">
    <property type="entry name" value="Transpt-assoc_nodulatn_dom_bac"/>
</dbReference>
<dbReference type="EMBL" id="JAPWGY010000003">
    <property type="protein sequence ID" value="MCZ4281226.1"/>
    <property type="molecule type" value="Genomic_DNA"/>
</dbReference>
<organism evidence="2 3">
    <name type="scientific">Kiloniella laminariae</name>
    <dbReference type="NCBI Taxonomy" id="454162"/>
    <lineage>
        <taxon>Bacteria</taxon>
        <taxon>Pseudomonadati</taxon>
        <taxon>Pseudomonadota</taxon>
        <taxon>Alphaproteobacteria</taxon>
        <taxon>Rhodospirillales</taxon>
        <taxon>Kiloniellaceae</taxon>
        <taxon>Kiloniella</taxon>
    </lineage>
</organism>
<dbReference type="PANTHER" id="PTHR34606:SF15">
    <property type="entry name" value="BON DOMAIN-CONTAINING PROTEIN"/>
    <property type="match status" value="1"/>
</dbReference>
<dbReference type="SMART" id="SM00749">
    <property type="entry name" value="BON"/>
    <property type="match status" value="2"/>
</dbReference>
<dbReference type="InterPro" id="IPR007055">
    <property type="entry name" value="BON_dom"/>
</dbReference>
<comment type="caution">
    <text evidence="2">The sequence shown here is derived from an EMBL/GenBank/DDBJ whole genome shotgun (WGS) entry which is preliminary data.</text>
</comment>
<feature type="domain" description="BON" evidence="1">
    <location>
        <begin position="66"/>
        <end position="134"/>
    </location>
</feature>
<dbReference type="PANTHER" id="PTHR34606">
    <property type="entry name" value="BON DOMAIN-CONTAINING PROTEIN"/>
    <property type="match status" value="1"/>
</dbReference>
<dbReference type="Pfam" id="PF04972">
    <property type="entry name" value="BON"/>
    <property type="match status" value="2"/>
</dbReference>
<feature type="domain" description="BON" evidence="1">
    <location>
        <begin position="143"/>
        <end position="211"/>
    </location>
</feature>
<name>A0ABT4LJH6_9PROT</name>
<dbReference type="Gene3D" id="3.30.1340.30">
    <property type="match status" value="1"/>
</dbReference>
<dbReference type="InterPro" id="IPR051686">
    <property type="entry name" value="Lipoprotein_DolP"/>
</dbReference>